<feature type="transmembrane region" description="Helical" evidence="2">
    <location>
        <begin position="131"/>
        <end position="149"/>
    </location>
</feature>
<proteinExistence type="predicted"/>
<feature type="transmembrane region" description="Helical" evidence="2">
    <location>
        <begin position="35"/>
        <end position="56"/>
    </location>
</feature>
<dbReference type="EMBL" id="JACHNC010000001">
    <property type="protein sequence ID" value="MBB4749306.1"/>
    <property type="molecule type" value="Genomic_DNA"/>
</dbReference>
<organism evidence="4 5">
    <name type="scientific">Actinoplanes lobatus</name>
    <dbReference type="NCBI Taxonomy" id="113568"/>
    <lineage>
        <taxon>Bacteria</taxon>
        <taxon>Bacillati</taxon>
        <taxon>Actinomycetota</taxon>
        <taxon>Actinomycetes</taxon>
        <taxon>Micromonosporales</taxon>
        <taxon>Micromonosporaceae</taxon>
        <taxon>Actinoplanes</taxon>
    </lineage>
</organism>
<evidence type="ECO:0008006" key="7">
    <source>
        <dbReference type="Google" id="ProtNLM"/>
    </source>
</evidence>
<dbReference type="Proteomes" id="UP000631312">
    <property type="component" value="Unassembled WGS sequence"/>
</dbReference>
<feature type="transmembrane region" description="Helical" evidence="2">
    <location>
        <begin position="155"/>
        <end position="179"/>
    </location>
</feature>
<feature type="region of interest" description="Disordered" evidence="1">
    <location>
        <begin position="186"/>
        <end position="211"/>
    </location>
</feature>
<feature type="transmembrane region" description="Helical" evidence="2">
    <location>
        <begin position="68"/>
        <end position="93"/>
    </location>
</feature>
<reference evidence="4 5" key="1">
    <citation type="submission" date="2020-08" db="EMBL/GenBank/DDBJ databases">
        <title>Sequencing the genomes of 1000 actinobacteria strains.</title>
        <authorList>
            <person name="Klenk H.-P."/>
        </authorList>
    </citation>
    <scope>NUCLEOTIDE SEQUENCE [LARGE SCALE GENOMIC DNA]</scope>
    <source>
        <strain evidence="4 5">DSM 43150</strain>
    </source>
</reference>
<dbReference type="Proteomes" id="UP000590511">
    <property type="component" value="Unassembled WGS sequence"/>
</dbReference>
<keyword evidence="2" id="KW-1133">Transmembrane helix</keyword>
<evidence type="ECO:0000256" key="1">
    <source>
        <dbReference type="SAM" id="MobiDB-lite"/>
    </source>
</evidence>
<gene>
    <name evidence="3" type="ORF">Alo02nite_31430</name>
    <name evidence="4" type="ORF">BJ964_003467</name>
</gene>
<keyword evidence="2" id="KW-0472">Membrane</keyword>
<evidence type="ECO:0000256" key="2">
    <source>
        <dbReference type="SAM" id="Phobius"/>
    </source>
</evidence>
<keyword evidence="6" id="KW-1185">Reference proteome</keyword>
<dbReference type="AlphaFoldDB" id="A0A7W7HEX6"/>
<dbReference type="EMBL" id="BOMP01000040">
    <property type="protein sequence ID" value="GIE40245.1"/>
    <property type="molecule type" value="Genomic_DNA"/>
</dbReference>
<evidence type="ECO:0000313" key="6">
    <source>
        <dbReference type="Proteomes" id="UP000631312"/>
    </source>
</evidence>
<comment type="caution">
    <text evidence="4">The sequence shown here is derived from an EMBL/GenBank/DDBJ whole genome shotgun (WGS) entry which is preliminary data.</text>
</comment>
<reference evidence="3 6" key="2">
    <citation type="submission" date="2021-01" db="EMBL/GenBank/DDBJ databases">
        <title>Whole genome shotgun sequence of Actinoplanes lobatus NBRC 12513.</title>
        <authorList>
            <person name="Komaki H."/>
            <person name="Tamura T."/>
        </authorList>
    </citation>
    <scope>NUCLEOTIDE SEQUENCE [LARGE SCALE GENOMIC DNA]</scope>
    <source>
        <strain evidence="3 6">NBRC 12513</strain>
    </source>
</reference>
<sequence length="211" mass="21679">MDRNRVALTSGLAGLAGAALWLLEAVISPPDGQSTLSSLVNIAAFLCMAGLIYGLYRLRAAGWGRFGSVMLLLWAAGHAAIAVATVISMAAGITDEENPAFAVGGLLQVVGGLLAAVAITRGTVLTGWRRWMPLVWVAYFTGLMMPVGFSGDSGTLAMIVLAGWAVPVIATASAVLTLARQTDDRGVRGAAGDGRADADPGHAHPGTRTRP</sequence>
<name>A0A7W7HEX6_9ACTN</name>
<dbReference type="RefSeq" id="WP_188121649.1">
    <property type="nucleotide sequence ID" value="NZ_BOMP01000040.1"/>
</dbReference>
<accession>A0A7W7HEX6</accession>
<keyword evidence="2" id="KW-0812">Transmembrane</keyword>
<evidence type="ECO:0000313" key="3">
    <source>
        <dbReference type="EMBL" id="GIE40245.1"/>
    </source>
</evidence>
<feature type="transmembrane region" description="Helical" evidence="2">
    <location>
        <begin position="99"/>
        <end position="119"/>
    </location>
</feature>
<evidence type="ECO:0000313" key="5">
    <source>
        <dbReference type="Proteomes" id="UP000590511"/>
    </source>
</evidence>
<protein>
    <recommendedName>
        <fullName evidence="7">Integral membrane protein</fullName>
    </recommendedName>
</protein>
<evidence type="ECO:0000313" key="4">
    <source>
        <dbReference type="EMBL" id="MBB4749306.1"/>
    </source>
</evidence>